<name>A0A2Z3LDY8_9BACT</name>
<feature type="region of interest" description="Disordered" evidence="2">
    <location>
        <begin position="55"/>
        <end position="83"/>
    </location>
</feature>
<accession>A0A2Z3LDY8</accession>
<keyword evidence="3" id="KW-0472">Membrane</keyword>
<dbReference type="EMBL" id="CP029619">
    <property type="protein sequence ID" value="AWN82252.1"/>
    <property type="molecule type" value="Genomic_DNA"/>
</dbReference>
<keyword evidence="3" id="KW-0812">Transmembrane</keyword>
<feature type="transmembrane region" description="Helical" evidence="3">
    <location>
        <begin position="7"/>
        <end position="25"/>
    </location>
</feature>
<keyword evidence="1" id="KW-0175">Coiled coil</keyword>
<protein>
    <submittedName>
        <fullName evidence="4">Uncharacterized protein</fullName>
    </submittedName>
</protein>
<keyword evidence="3" id="KW-1133">Transmembrane helix</keyword>
<proteinExistence type="predicted"/>
<evidence type="ECO:0000256" key="2">
    <source>
        <dbReference type="SAM" id="MobiDB-lite"/>
    </source>
</evidence>
<organism evidence="4 5">
    <name type="scientific">Candidatus Cardinium hertigii</name>
    <dbReference type="NCBI Taxonomy" id="247481"/>
    <lineage>
        <taxon>Bacteria</taxon>
        <taxon>Pseudomonadati</taxon>
        <taxon>Bacteroidota</taxon>
        <taxon>Cytophagia</taxon>
        <taxon>Cytophagales</taxon>
        <taxon>Amoebophilaceae</taxon>
        <taxon>Candidatus Cardinium</taxon>
    </lineage>
</organism>
<feature type="compositionally biased region" description="Polar residues" evidence="2">
    <location>
        <begin position="64"/>
        <end position="83"/>
    </location>
</feature>
<evidence type="ECO:0000256" key="3">
    <source>
        <dbReference type="SAM" id="Phobius"/>
    </source>
</evidence>
<evidence type="ECO:0000313" key="5">
    <source>
        <dbReference type="Proteomes" id="UP000245872"/>
    </source>
</evidence>
<dbReference type="KEGG" id="cher:DK880_00955"/>
<dbReference type="RefSeq" id="WP_109997627.1">
    <property type="nucleotide sequence ID" value="NZ_CP029619.1"/>
</dbReference>
<dbReference type="Proteomes" id="UP000245872">
    <property type="component" value="Chromosome"/>
</dbReference>
<feature type="coiled-coil region" evidence="1">
    <location>
        <begin position="345"/>
        <end position="379"/>
    </location>
</feature>
<keyword evidence="5" id="KW-1185">Reference proteome</keyword>
<gene>
    <name evidence="4" type="ORF">DK880_00955</name>
</gene>
<reference evidence="4 5" key="1">
    <citation type="submission" date="2018-05" db="EMBL/GenBank/DDBJ databases">
        <title>Candidatus Cardinium hertigii Genome Assembly.</title>
        <authorList>
            <person name="Showmaker K.C."/>
            <person name="Walden K.O."/>
            <person name="Fields C.J."/>
            <person name="Lambert K.N."/>
            <person name="Hudson M.E."/>
        </authorList>
    </citation>
    <scope>NUCLEOTIDE SEQUENCE [LARGE SCALE GENOMIC DNA]</scope>
    <source>
        <strain evidence="5">cHgTN10</strain>
    </source>
</reference>
<dbReference type="AlphaFoldDB" id="A0A2Z3LDY8"/>
<evidence type="ECO:0000256" key="1">
    <source>
        <dbReference type="SAM" id="Coils"/>
    </source>
</evidence>
<evidence type="ECO:0000313" key="4">
    <source>
        <dbReference type="EMBL" id="AWN82252.1"/>
    </source>
</evidence>
<sequence>MKQVRKLYNMLVGFIFMIKHNYTAYGGYVRFMRTIAIGLFVVSLWGCNRVNNNVRGENPRPNGGESSSQTNEDSYSEDSNGSLESDEELNLANNVSYLITALVGSLPEASIAKYCSSKCIKWGKVATQIATLVLIAIATEFWFDGSFSAYENLFPLLWVGAASEIANFSTSMLFNMTAEWRGECGPKLISLPEGASYTLGVSSYNKSNKSDVLKAVYKDKYDSVNSSIYNLTSRQKGTLNHTLNEAFHNVQQGYSPCLVVGGGAVASLVSIYLIPKVYDCCMGRCVAGYNYHRVYKTNTKGGVIYDFLNKLDTQINKCTMETIQDRAKEKEVLRKYVKSGLNWISMLLIRNKEKSRRENEEAESQLDLVLRSLENVSDLYPREKQKLENALLLIEGRNREVRGDFLV</sequence>